<dbReference type="Proteomes" id="UP000305067">
    <property type="component" value="Unassembled WGS sequence"/>
</dbReference>
<protein>
    <recommendedName>
        <fullName evidence="2">DUF6534 domain-containing protein</fullName>
    </recommendedName>
</protein>
<name>A0A5C3Q7K2_9AGAR</name>
<dbReference type="OrthoDB" id="2562493at2759"/>
<dbReference type="Pfam" id="PF20152">
    <property type="entry name" value="DUF6534"/>
    <property type="match status" value="1"/>
</dbReference>
<dbReference type="InterPro" id="IPR045339">
    <property type="entry name" value="DUF6534"/>
</dbReference>
<feature type="transmembrane region" description="Helical" evidence="1">
    <location>
        <begin position="103"/>
        <end position="122"/>
    </location>
</feature>
<evidence type="ECO:0000256" key="1">
    <source>
        <dbReference type="SAM" id="Phobius"/>
    </source>
</evidence>
<dbReference type="PANTHER" id="PTHR40465:SF1">
    <property type="entry name" value="DUF6534 DOMAIN-CONTAINING PROTEIN"/>
    <property type="match status" value="1"/>
</dbReference>
<evidence type="ECO:0000313" key="4">
    <source>
        <dbReference type="Proteomes" id="UP000305067"/>
    </source>
</evidence>
<accession>A0A5C3Q7K2</accession>
<feature type="transmembrane region" description="Helical" evidence="1">
    <location>
        <begin position="134"/>
        <end position="158"/>
    </location>
</feature>
<dbReference type="EMBL" id="ML178850">
    <property type="protein sequence ID" value="TFK97147.1"/>
    <property type="molecule type" value="Genomic_DNA"/>
</dbReference>
<feature type="transmembrane region" description="Helical" evidence="1">
    <location>
        <begin position="26"/>
        <end position="49"/>
    </location>
</feature>
<feature type="transmembrane region" description="Helical" evidence="1">
    <location>
        <begin position="61"/>
        <end position="83"/>
    </location>
</feature>
<feature type="transmembrane region" description="Helical" evidence="1">
    <location>
        <begin position="215"/>
        <end position="238"/>
    </location>
</feature>
<keyword evidence="1" id="KW-0812">Transmembrane</keyword>
<evidence type="ECO:0000313" key="3">
    <source>
        <dbReference type="EMBL" id="TFK97147.1"/>
    </source>
</evidence>
<proteinExistence type="predicted"/>
<evidence type="ECO:0000259" key="2">
    <source>
        <dbReference type="Pfam" id="PF20152"/>
    </source>
</evidence>
<feature type="domain" description="DUF6534" evidence="2">
    <location>
        <begin position="183"/>
        <end position="270"/>
    </location>
</feature>
<keyword evidence="4" id="KW-1185">Reference proteome</keyword>
<gene>
    <name evidence="3" type="ORF">BDV98DRAFT_658748</name>
</gene>
<dbReference type="STRING" id="1884261.A0A5C3Q7K2"/>
<feature type="transmembrane region" description="Helical" evidence="1">
    <location>
        <begin position="244"/>
        <end position="265"/>
    </location>
</feature>
<keyword evidence="1" id="KW-1133">Transmembrane helix</keyword>
<reference evidence="3 4" key="1">
    <citation type="journal article" date="2019" name="Nat. Ecol. Evol.">
        <title>Megaphylogeny resolves global patterns of mushroom evolution.</title>
        <authorList>
            <person name="Varga T."/>
            <person name="Krizsan K."/>
            <person name="Foldi C."/>
            <person name="Dima B."/>
            <person name="Sanchez-Garcia M."/>
            <person name="Sanchez-Ramirez S."/>
            <person name="Szollosi G.J."/>
            <person name="Szarkandi J.G."/>
            <person name="Papp V."/>
            <person name="Albert L."/>
            <person name="Andreopoulos W."/>
            <person name="Angelini C."/>
            <person name="Antonin V."/>
            <person name="Barry K.W."/>
            <person name="Bougher N.L."/>
            <person name="Buchanan P."/>
            <person name="Buyck B."/>
            <person name="Bense V."/>
            <person name="Catcheside P."/>
            <person name="Chovatia M."/>
            <person name="Cooper J."/>
            <person name="Damon W."/>
            <person name="Desjardin D."/>
            <person name="Finy P."/>
            <person name="Geml J."/>
            <person name="Haridas S."/>
            <person name="Hughes K."/>
            <person name="Justo A."/>
            <person name="Karasinski D."/>
            <person name="Kautmanova I."/>
            <person name="Kiss B."/>
            <person name="Kocsube S."/>
            <person name="Kotiranta H."/>
            <person name="LaButti K.M."/>
            <person name="Lechner B.E."/>
            <person name="Liimatainen K."/>
            <person name="Lipzen A."/>
            <person name="Lukacs Z."/>
            <person name="Mihaltcheva S."/>
            <person name="Morgado L.N."/>
            <person name="Niskanen T."/>
            <person name="Noordeloos M.E."/>
            <person name="Ohm R.A."/>
            <person name="Ortiz-Santana B."/>
            <person name="Ovrebo C."/>
            <person name="Racz N."/>
            <person name="Riley R."/>
            <person name="Savchenko A."/>
            <person name="Shiryaev A."/>
            <person name="Soop K."/>
            <person name="Spirin V."/>
            <person name="Szebenyi C."/>
            <person name="Tomsovsky M."/>
            <person name="Tulloss R.E."/>
            <person name="Uehling J."/>
            <person name="Grigoriev I.V."/>
            <person name="Vagvolgyi C."/>
            <person name="Papp T."/>
            <person name="Martin F.M."/>
            <person name="Miettinen O."/>
            <person name="Hibbett D.S."/>
            <person name="Nagy L.G."/>
        </authorList>
    </citation>
    <scope>NUCLEOTIDE SEQUENCE [LARGE SCALE GENOMIC DNA]</scope>
    <source>
        <strain evidence="3 4">CBS 309.79</strain>
    </source>
</reference>
<keyword evidence="1" id="KW-0472">Membrane</keyword>
<feature type="transmembrane region" description="Helical" evidence="1">
    <location>
        <begin position="170"/>
        <end position="195"/>
    </location>
</feature>
<dbReference type="PANTHER" id="PTHR40465">
    <property type="entry name" value="CHROMOSOME 1, WHOLE GENOME SHOTGUN SEQUENCE"/>
    <property type="match status" value="1"/>
</dbReference>
<dbReference type="AlphaFoldDB" id="A0A5C3Q7K2"/>
<sequence length="379" mass="40741">MSSVLAAASTSEESLAAFRPALVAGPILVGGLVSTLFVGVSLVLCHTYFRTFFKSDRLPVKAAVVTVSVMDTMHFILITSLLYYCFIANWASPSPFIYLKAHWAIHAFISSFTHIAVQSLFVHRVKQLTRKIYVWIPCFLFFAVRIVGLAALGFIIPLHSSSTVNQLTDGFSSLGTTCLCFGVAGDLLVAGSLSWYLWRERDRGVPRQNSLTTQVLIFVIQTGLLTSISSAVYLITLVVWPHDLIWAGMSLIVPRVYSISLTASLNQRKHLRKTALLRNQLSLWDSGEVPVERPRGREVELEFVGLEAGMTSVGESGLSFGGRGEGFVGGRSASAGASVLGSVRSSGDRRCCGAGAVGYAEESGGATTRCGVGEGDDGC</sequence>
<organism evidence="3 4">
    <name type="scientific">Pterulicium gracile</name>
    <dbReference type="NCBI Taxonomy" id="1884261"/>
    <lineage>
        <taxon>Eukaryota</taxon>
        <taxon>Fungi</taxon>
        <taxon>Dikarya</taxon>
        <taxon>Basidiomycota</taxon>
        <taxon>Agaricomycotina</taxon>
        <taxon>Agaricomycetes</taxon>
        <taxon>Agaricomycetidae</taxon>
        <taxon>Agaricales</taxon>
        <taxon>Pleurotineae</taxon>
        <taxon>Pterulaceae</taxon>
        <taxon>Pterulicium</taxon>
    </lineage>
</organism>